<accession>A0A2W4RLG7</accession>
<feature type="domain" description="GFO/IDH/MocA-like oxidoreductase" evidence="4">
    <location>
        <begin position="140"/>
        <end position="255"/>
    </location>
</feature>
<name>A0A2W4RLG7_9GAMM</name>
<dbReference type="Pfam" id="PF22725">
    <property type="entry name" value="GFO_IDH_MocA_C3"/>
    <property type="match status" value="1"/>
</dbReference>
<dbReference type="AlphaFoldDB" id="A0A2W4RLG7"/>
<dbReference type="GO" id="GO:0000166">
    <property type="term" value="F:nucleotide binding"/>
    <property type="evidence" value="ECO:0007669"/>
    <property type="project" value="InterPro"/>
</dbReference>
<organism evidence="5 6">
    <name type="scientific">Candidatus Methylumidiphilus alinenensis</name>
    <dbReference type="NCBI Taxonomy" id="2202197"/>
    <lineage>
        <taxon>Bacteria</taxon>
        <taxon>Pseudomonadati</taxon>
        <taxon>Pseudomonadota</taxon>
        <taxon>Gammaproteobacteria</taxon>
        <taxon>Methylococcales</taxon>
        <taxon>Candidatus Methylumidiphilus</taxon>
    </lineage>
</organism>
<dbReference type="SUPFAM" id="SSF55347">
    <property type="entry name" value="Glyceraldehyde-3-phosphate dehydrogenase-like, C-terminal domain"/>
    <property type="match status" value="1"/>
</dbReference>
<evidence type="ECO:0000256" key="1">
    <source>
        <dbReference type="ARBA" id="ARBA00010928"/>
    </source>
</evidence>
<dbReference type="InterPro" id="IPR055170">
    <property type="entry name" value="GFO_IDH_MocA-like_dom"/>
</dbReference>
<dbReference type="Proteomes" id="UP000249396">
    <property type="component" value="Unassembled WGS sequence"/>
</dbReference>
<comment type="caution">
    <text evidence="5">The sequence shown here is derived from an EMBL/GenBank/DDBJ whole genome shotgun (WGS) entry which is preliminary data.</text>
</comment>
<sequence length="338" mass="37151">MSTTTKLRWGILGAARINERLMPAIVQASNSELVAIASRRPGAATETLAKYAPDQTHVRAYDDLNALLNDDDVQAVYLPMANHEHGEWALRAIQHGKHVLVEKPMALTVTDIEAIEAAAQEHHVTVMEGFMYRFHPQHGRVQELIRSGIIGEVRSVRSSFSFIMRPARLYRLAEDVSRGGGAMWDIGPYAIHSARWCFDTQPVAVTAIAKYVASGADITTSGVIDFGDGKHAHFDVSFEWARQSLYEVTGTQGGIKCHAAWRLPEDVPVISWWTEDGKGAEEKLPLADHFVLEVEHFSDCVLNGKTPLLSLDDAKANCRTIEAVLQSAASGQTVKLTG</sequence>
<dbReference type="GO" id="GO:0016491">
    <property type="term" value="F:oxidoreductase activity"/>
    <property type="evidence" value="ECO:0007669"/>
    <property type="project" value="UniProtKB-KW"/>
</dbReference>
<comment type="similarity">
    <text evidence="1">Belongs to the Gfo/Idh/MocA family.</text>
</comment>
<dbReference type="SUPFAM" id="SSF51735">
    <property type="entry name" value="NAD(P)-binding Rossmann-fold domains"/>
    <property type="match status" value="1"/>
</dbReference>
<dbReference type="Pfam" id="PF01408">
    <property type="entry name" value="GFO_IDH_MocA"/>
    <property type="match status" value="1"/>
</dbReference>
<feature type="domain" description="Gfo/Idh/MocA-like oxidoreductase N-terminal" evidence="3">
    <location>
        <begin position="7"/>
        <end position="130"/>
    </location>
</feature>
<reference evidence="5 6" key="1">
    <citation type="journal article" date="2018" name="Aquat. Microb. Ecol.">
        <title>Gammaproteobacterial methanotrophs dominate.</title>
        <authorList>
            <person name="Rissanen A.J."/>
            <person name="Saarenheimo J."/>
            <person name="Tiirola M."/>
            <person name="Peura S."/>
            <person name="Aalto S.L."/>
            <person name="Karvinen A."/>
            <person name="Nykanen H."/>
        </authorList>
    </citation>
    <scope>NUCLEOTIDE SEQUENCE [LARGE SCALE GENOMIC DNA]</scope>
    <source>
        <strain evidence="5">AMbin10</strain>
    </source>
</reference>
<dbReference type="PANTHER" id="PTHR22604">
    <property type="entry name" value="OXIDOREDUCTASES"/>
    <property type="match status" value="1"/>
</dbReference>
<protein>
    <submittedName>
        <fullName evidence="5">Gfo/Idh/MocA family oxidoreductase</fullName>
    </submittedName>
</protein>
<evidence type="ECO:0000259" key="4">
    <source>
        <dbReference type="Pfam" id="PF22725"/>
    </source>
</evidence>
<evidence type="ECO:0000313" key="5">
    <source>
        <dbReference type="EMBL" id="PZN80638.1"/>
    </source>
</evidence>
<evidence type="ECO:0000313" key="6">
    <source>
        <dbReference type="Proteomes" id="UP000249396"/>
    </source>
</evidence>
<dbReference type="InterPro" id="IPR050984">
    <property type="entry name" value="Gfo/Idh/MocA_domain"/>
</dbReference>
<dbReference type="InterPro" id="IPR036291">
    <property type="entry name" value="NAD(P)-bd_dom_sf"/>
</dbReference>
<dbReference type="InterPro" id="IPR000683">
    <property type="entry name" value="Gfo/Idh/MocA-like_OxRdtase_N"/>
</dbReference>
<dbReference type="PANTHER" id="PTHR22604:SF105">
    <property type="entry name" value="TRANS-1,2-DIHYDROBENZENE-1,2-DIOL DEHYDROGENASE"/>
    <property type="match status" value="1"/>
</dbReference>
<dbReference type="EMBL" id="QJPH01000279">
    <property type="protein sequence ID" value="PZN80638.1"/>
    <property type="molecule type" value="Genomic_DNA"/>
</dbReference>
<evidence type="ECO:0000256" key="2">
    <source>
        <dbReference type="ARBA" id="ARBA00023002"/>
    </source>
</evidence>
<keyword evidence="2" id="KW-0560">Oxidoreductase</keyword>
<dbReference type="Gene3D" id="3.30.360.10">
    <property type="entry name" value="Dihydrodipicolinate Reductase, domain 2"/>
    <property type="match status" value="1"/>
</dbReference>
<evidence type="ECO:0000259" key="3">
    <source>
        <dbReference type="Pfam" id="PF01408"/>
    </source>
</evidence>
<proteinExistence type="inferred from homology"/>
<gene>
    <name evidence="5" type="ORF">DM484_09555</name>
</gene>
<dbReference type="Gene3D" id="3.40.50.720">
    <property type="entry name" value="NAD(P)-binding Rossmann-like Domain"/>
    <property type="match status" value="1"/>
</dbReference>